<organism evidence="1 2">
    <name type="scientific">Larinioides sclopetarius</name>
    <dbReference type="NCBI Taxonomy" id="280406"/>
    <lineage>
        <taxon>Eukaryota</taxon>
        <taxon>Metazoa</taxon>
        <taxon>Ecdysozoa</taxon>
        <taxon>Arthropoda</taxon>
        <taxon>Chelicerata</taxon>
        <taxon>Arachnida</taxon>
        <taxon>Araneae</taxon>
        <taxon>Araneomorphae</taxon>
        <taxon>Entelegynae</taxon>
        <taxon>Araneoidea</taxon>
        <taxon>Araneidae</taxon>
        <taxon>Larinioides</taxon>
    </lineage>
</organism>
<dbReference type="EMBL" id="CAXIEN010000417">
    <property type="protein sequence ID" value="CAL1297221.1"/>
    <property type="molecule type" value="Genomic_DNA"/>
</dbReference>
<protein>
    <recommendedName>
        <fullName evidence="3">Maturase K</fullName>
    </recommendedName>
</protein>
<sequence length="110" mass="13123">HEEIYLFKCDDVIRKIFDWLRVPDRICARFLKDIFLSVLFTFNGYFSTSFKSDVRKEVLHFSVGSVGHSKGSEKFEVIKKYIEKEVTQDLFIRNSYGIYEGLLLQNFIYF</sequence>
<feature type="non-terminal residue" evidence="1">
    <location>
        <position position="1"/>
    </location>
</feature>
<comment type="caution">
    <text evidence="1">The sequence shown here is derived from an EMBL/GenBank/DDBJ whole genome shotgun (WGS) entry which is preliminary data.</text>
</comment>
<accession>A0AAV2BLR7</accession>
<evidence type="ECO:0000313" key="2">
    <source>
        <dbReference type="Proteomes" id="UP001497382"/>
    </source>
</evidence>
<name>A0AAV2BLR7_9ARAC</name>
<reference evidence="1 2" key="1">
    <citation type="submission" date="2024-04" db="EMBL/GenBank/DDBJ databases">
        <authorList>
            <person name="Rising A."/>
            <person name="Reimegard J."/>
            <person name="Sonavane S."/>
            <person name="Akerstrom W."/>
            <person name="Nylinder S."/>
            <person name="Hedman E."/>
            <person name="Kallberg Y."/>
        </authorList>
    </citation>
    <scope>NUCLEOTIDE SEQUENCE [LARGE SCALE GENOMIC DNA]</scope>
</reference>
<evidence type="ECO:0000313" key="1">
    <source>
        <dbReference type="EMBL" id="CAL1297221.1"/>
    </source>
</evidence>
<keyword evidence="2" id="KW-1185">Reference proteome</keyword>
<dbReference type="AlphaFoldDB" id="A0AAV2BLR7"/>
<dbReference type="Proteomes" id="UP001497382">
    <property type="component" value="Unassembled WGS sequence"/>
</dbReference>
<evidence type="ECO:0008006" key="3">
    <source>
        <dbReference type="Google" id="ProtNLM"/>
    </source>
</evidence>
<gene>
    <name evidence="1" type="ORF">LARSCL_LOCUS20185</name>
</gene>
<proteinExistence type="predicted"/>